<feature type="domain" description="Peptidoglycan hydrolase PcsB coiled-coil" evidence="5">
    <location>
        <begin position="102"/>
        <end position="176"/>
    </location>
</feature>
<feature type="coiled-coil region" evidence="2">
    <location>
        <begin position="156"/>
        <end position="256"/>
    </location>
</feature>
<dbReference type="InterPro" id="IPR010611">
    <property type="entry name" value="3D_dom"/>
</dbReference>
<feature type="coiled-coil region" evidence="2">
    <location>
        <begin position="32"/>
        <end position="115"/>
    </location>
</feature>
<dbReference type="PANTHER" id="PTHR39160">
    <property type="entry name" value="CELL WALL-BINDING PROTEIN YOCH"/>
    <property type="match status" value="1"/>
</dbReference>
<protein>
    <submittedName>
        <fullName evidence="6">3D domain-containing protein</fullName>
    </submittedName>
</protein>
<dbReference type="InterPro" id="IPR057309">
    <property type="entry name" value="PcsB_CC"/>
</dbReference>
<reference evidence="6 7" key="1">
    <citation type="submission" date="2024-05" db="EMBL/GenBank/DDBJ databases">
        <authorList>
            <person name="Haq I."/>
            <person name="Ullah Z."/>
            <person name="Ahmad R."/>
            <person name="Li M."/>
            <person name="Tong Y."/>
        </authorList>
    </citation>
    <scope>NUCLEOTIDE SEQUENCE [LARGE SCALE GENOMIC DNA]</scope>
    <source>
        <strain evidence="6 7">16A2E</strain>
    </source>
</reference>
<dbReference type="InterPro" id="IPR051933">
    <property type="entry name" value="Resuscitation_pf_RpfB"/>
</dbReference>
<dbReference type="RefSeq" id="WP_345824922.1">
    <property type="nucleotide sequence ID" value="NZ_JBDIML010000003.1"/>
</dbReference>
<proteinExistence type="predicted"/>
<feature type="chain" id="PRO_5045492205" evidence="3">
    <location>
        <begin position="27"/>
        <end position="381"/>
    </location>
</feature>
<evidence type="ECO:0000259" key="4">
    <source>
        <dbReference type="Pfam" id="PF06725"/>
    </source>
</evidence>
<name>A0ABU9XGR2_9BACI</name>
<dbReference type="Pfam" id="PF06725">
    <property type="entry name" value="3D"/>
    <property type="match status" value="1"/>
</dbReference>
<dbReference type="EMBL" id="JBDIML010000003">
    <property type="protein sequence ID" value="MEN2767447.1"/>
    <property type="molecule type" value="Genomic_DNA"/>
</dbReference>
<accession>A0ABU9XGR2</accession>
<keyword evidence="7" id="KW-1185">Reference proteome</keyword>
<organism evidence="6 7">
    <name type="scientific">Ornithinibacillus xuwenensis</name>
    <dbReference type="NCBI Taxonomy" id="3144668"/>
    <lineage>
        <taxon>Bacteria</taxon>
        <taxon>Bacillati</taxon>
        <taxon>Bacillota</taxon>
        <taxon>Bacilli</taxon>
        <taxon>Bacillales</taxon>
        <taxon>Bacillaceae</taxon>
        <taxon>Ornithinibacillus</taxon>
    </lineage>
</organism>
<evidence type="ECO:0000313" key="6">
    <source>
        <dbReference type="EMBL" id="MEN2767447.1"/>
    </source>
</evidence>
<keyword evidence="2" id="KW-0175">Coiled coil</keyword>
<dbReference type="Gene3D" id="6.10.250.3150">
    <property type="match status" value="1"/>
</dbReference>
<dbReference type="PANTHER" id="PTHR39160:SF4">
    <property type="entry name" value="RESUSCITATION-PROMOTING FACTOR RPFB"/>
    <property type="match status" value="1"/>
</dbReference>
<dbReference type="CDD" id="cd22786">
    <property type="entry name" value="DPBB_YuiC-like"/>
    <property type="match status" value="1"/>
</dbReference>
<gene>
    <name evidence="6" type="ORF">ABC228_09615</name>
</gene>
<evidence type="ECO:0000313" key="7">
    <source>
        <dbReference type="Proteomes" id="UP001444625"/>
    </source>
</evidence>
<dbReference type="SUPFAM" id="SSF50685">
    <property type="entry name" value="Barwin-like endoglucanases"/>
    <property type="match status" value="1"/>
</dbReference>
<dbReference type="InterPro" id="IPR036908">
    <property type="entry name" value="RlpA-like_sf"/>
</dbReference>
<evidence type="ECO:0000256" key="2">
    <source>
        <dbReference type="SAM" id="Coils"/>
    </source>
</evidence>
<feature type="domain" description="3D" evidence="4">
    <location>
        <begin position="321"/>
        <end position="379"/>
    </location>
</feature>
<keyword evidence="1 3" id="KW-0732">Signal</keyword>
<comment type="caution">
    <text evidence="6">The sequence shown here is derived from an EMBL/GenBank/DDBJ whole genome shotgun (WGS) entry which is preliminary data.</text>
</comment>
<evidence type="ECO:0000259" key="5">
    <source>
        <dbReference type="Pfam" id="PF24568"/>
    </source>
</evidence>
<feature type="signal peptide" evidence="3">
    <location>
        <begin position="1"/>
        <end position="26"/>
    </location>
</feature>
<dbReference type="Pfam" id="PF24568">
    <property type="entry name" value="CC_PcsB"/>
    <property type="match status" value="1"/>
</dbReference>
<dbReference type="Proteomes" id="UP001444625">
    <property type="component" value="Unassembled WGS sequence"/>
</dbReference>
<evidence type="ECO:0000256" key="1">
    <source>
        <dbReference type="ARBA" id="ARBA00022729"/>
    </source>
</evidence>
<evidence type="ECO:0000256" key="3">
    <source>
        <dbReference type="SAM" id="SignalP"/>
    </source>
</evidence>
<sequence>MKKLTAITLATAIMLGSAFSSNFISAETADDLKDIQTQREDIKGNLSEADAEISTIMSEIDELNVEIERVNEEIANNEALINETEENISNTIAEIEKLQEEIVELEKDIDRRHEILEERISAYQKSGGSINYLEVLFGAQSFSDFIGRISMVNTIAKSDTSLIEELESDIETVEEKKQLSLTKLNDLNSMKLEQEDALAKVQEQKQQNEQTKHSLEEKQQNVLALIDDLKNKDSNLASLENEVKESIAAAAAAKAREEAQARVATESSNLSNSDSANNGELVTLAEGKTITVTSTAYTSNCTGCTGKTYTGINLKENPDSKVIAVDPTIIPLGSVVYVEGYGYAIAGDIGSAIKGYKIDVFVPTRAEALKWGVRKVKVTLQ</sequence>